<evidence type="ECO:0000313" key="1">
    <source>
        <dbReference type="EMBL" id="EEN51429.1"/>
    </source>
</evidence>
<dbReference type="InParanoid" id="C3Z7S4"/>
<protein>
    <submittedName>
        <fullName evidence="1">Uncharacterized protein</fullName>
    </submittedName>
</protein>
<name>C3Z7S4_BRAFL</name>
<reference evidence="1" key="1">
    <citation type="journal article" date="2008" name="Nature">
        <title>The amphioxus genome and the evolution of the chordate karyotype.</title>
        <authorList>
            <consortium name="US DOE Joint Genome Institute (JGI-PGF)"/>
            <person name="Putnam N.H."/>
            <person name="Butts T."/>
            <person name="Ferrier D.E.K."/>
            <person name="Furlong R.F."/>
            <person name="Hellsten U."/>
            <person name="Kawashima T."/>
            <person name="Robinson-Rechavi M."/>
            <person name="Shoguchi E."/>
            <person name="Terry A."/>
            <person name="Yu J.-K."/>
            <person name="Benito-Gutierrez E.L."/>
            <person name="Dubchak I."/>
            <person name="Garcia-Fernandez J."/>
            <person name="Gibson-Brown J.J."/>
            <person name="Grigoriev I.V."/>
            <person name="Horton A.C."/>
            <person name="de Jong P.J."/>
            <person name="Jurka J."/>
            <person name="Kapitonov V.V."/>
            <person name="Kohara Y."/>
            <person name="Kuroki Y."/>
            <person name="Lindquist E."/>
            <person name="Lucas S."/>
            <person name="Osoegawa K."/>
            <person name="Pennacchio L.A."/>
            <person name="Salamov A.A."/>
            <person name="Satou Y."/>
            <person name="Sauka-Spengler T."/>
            <person name="Schmutz J."/>
            <person name="Shin-I T."/>
            <person name="Toyoda A."/>
            <person name="Bronner-Fraser M."/>
            <person name="Fujiyama A."/>
            <person name="Holland L.Z."/>
            <person name="Holland P.W.H."/>
            <person name="Satoh N."/>
            <person name="Rokhsar D.S."/>
        </authorList>
    </citation>
    <scope>NUCLEOTIDE SEQUENCE [LARGE SCALE GENOMIC DNA]</scope>
    <source>
        <strain evidence="1">S238N-H82</strain>
        <tissue evidence="1">Testes</tissue>
    </source>
</reference>
<dbReference type="AlphaFoldDB" id="C3Z7S4"/>
<gene>
    <name evidence="1" type="ORF">BRAFLDRAFT_69248</name>
</gene>
<sequence>MLKFARTRFKRGATDAEREKLKQELFTFKKVRPLLFCCAREDSERGPRLGRPAGLHTAARSCFRIKERVPPESNPGTPPSLADHCCSAGRTRKLFLSSPHTSTAKHLVCWLLGKHGAEIFLPVMYDHTFWPRYMAQWCLCVCQCCSVASVLCSSCTARPTPAPPNSCQRVGALQTRVRPDQFITTRQMPLGSIDNTMADPNPCPPAHTVVMLAPPVYVTHISTKQGCFGAGQAGFLLCAFLYKQVEPQWPQPRMLVVNMASSKLLSAL</sequence>
<organism>
    <name type="scientific">Branchiostoma floridae</name>
    <name type="common">Florida lancelet</name>
    <name type="synonym">Amphioxus</name>
    <dbReference type="NCBI Taxonomy" id="7739"/>
    <lineage>
        <taxon>Eukaryota</taxon>
        <taxon>Metazoa</taxon>
        <taxon>Chordata</taxon>
        <taxon>Cephalochordata</taxon>
        <taxon>Leptocardii</taxon>
        <taxon>Amphioxiformes</taxon>
        <taxon>Branchiostomatidae</taxon>
        <taxon>Branchiostoma</taxon>
    </lineage>
</organism>
<dbReference type="EMBL" id="GG666591">
    <property type="protein sequence ID" value="EEN51429.1"/>
    <property type="molecule type" value="Genomic_DNA"/>
</dbReference>
<accession>C3Z7S4</accession>
<proteinExistence type="predicted"/>